<protein>
    <submittedName>
        <fullName evidence="6">ABC transporter ATP-binding protein</fullName>
    </submittedName>
</protein>
<comment type="caution">
    <text evidence="6">The sequence shown here is derived from an EMBL/GenBank/DDBJ whole genome shotgun (WGS) entry which is preliminary data.</text>
</comment>
<name>A0ABV7C0Z5_9PROT</name>
<gene>
    <name evidence="6" type="ORF">ACFOD3_27085</name>
</gene>
<evidence type="ECO:0000313" key="6">
    <source>
        <dbReference type="EMBL" id="MFC3003587.1"/>
    </source>
</evidence>
<sequence length="270" mass="29180">MRIALSGLRLDYPGAAGPVRAVDGLDLEVAPGEFLGLIGPSGCGKSSVLAMLAGLRAPSAGSIDFPGWTGRRPPRRLMAFQDHGLLPWLSLLDNVAFGLEAQGVSRAARQARAREMLCRLGLADFAATRPDQLSGGMRQRAALARLFVAEAEAMLLDEPFCALDAQTRMLLQQELLDLWSGTGRSVVYVTHDIEEALLLCDRVVVLSARPCRVIAEITVPFARPRRILGRPPPEVTELRWRIWEMLAPARHTDVVPAPAPEVAPAMAPAA</sequence>
<dbReference type="PANTHER" id="PTHR42788:SF13">
    <property type="entry name" value="ALIPHATIC SULFONATES IMPORT ATP-BINDING PROTEIN SSUB"/>
    <property type="match status" value="1"/>
</dbReference>
<dbReference type="SMART" id="SM00382">
    <property type="entry name" value="AAA"/>
    <property type="match status" value="1"/>
</dbReference>
<keyword evidence="3" id="KW-0547">Nucleotide-binding</keyword>
<reference evidence="7" key="1">
    <citation type="journal article" date="2019" name="Int. J. Syst. Evol. Microbiol.">
        <title>The Global Catalogue of Microorganisms (GCM) 10K type strain sequencing project: providing services to taxonomists for standard genome sequencing and annotation.</title>
        <authorList>
            <consortium name="The Broad Institute Genomics Platform"/>
            <consortium name="The Broad Institute Genome Sequencing Center for Infectious Disease"/>
            <person name="Wu L."/>
            <person name="Ma J."/>
        </authorList>
    </citation>
    <scope>NUCLEOTIDE SEQUENCE [LARGE SCALE GENOMIC DNA]</scope>
    <source>
        <strain evidence="7">CGMCC 1.16855</strain>
    </source>
</reference>
<evidence type="ECO:0000256" key="1">
    <source>
        <dbReference type="ARBA" id="ARBA00005417"/>
    </source>
</evidence>
<keyword evidence="2" id="KW-0813">Transport</keyword>
<dbReference type="Pfam" id="PF00005">
    <property type="entry name" value="ABC_tran"/>
    <property type="match status" value="1"/>
</dbReference>
<dbReference type="PROSITE" id="PS00211">
    <property type="entry name" value="ABC_TRANSPORTER_1"/>
    <property type="match status" value="1"/>
</dbReference>
<keyword evidence="4 6" id="KW-0067">ATP-binding</keyword>
<evidence type="ECO:0000259" key="5">
    <source>
        <dbReference type="PROSITE" id="PS50893"/>
    </source>
</evidence>
<dbReference type="InterPro" id="IPR003593">
    <property type="entry name" value="AAA+_ATPase"/>
</dbReference>
<keyword evidence="7" id="KW-1185">Reference proteome</keyword>
<dbReference type="RefSeq" id="WP_216840035.1">
    <property type="nucleotide sequence ID" value="NZ_JAFNJS010000012.1"/>
</dbReference>
<dbReference type="InterPro" id="IPR050166">
    <property type="entry name" value="ABC_transporter_ATP-bind"/>
</dbReference>
<dbReference type="GO" id="GO:0005524">
    <property type="term" value="F:ATP binding"/>
    <property type="evidence" value="ECO:0007669"/>
    <property type="project" value="UniProtKB-KW"/>
</dbReference>
<evidence type="ECO:0000256" key="3">
    <source>
        <dbReference type="ARBA" id="ARBA00022741"/>
    </source>
</evidence>
<dbReference type="PANTHER" id="PTHR42788">
    <property type="entry name" value="TAURINE IMPORT ATP-BINDING PROTEIN-RELATED"/>
    <property type="match status" value="1"/>
</dbReference>
<organism evidence="6 7">
    <name type="scientific">Falsiroseomonas tokyonensis</name>
    <dbReference type="NCBI Taxonomy" id="430521"/>
    <lineage>
        <taxon>Bacteria</taxon>
        <taxon>Pseudomonadati</taxon>
        <taxon>Pseudomonadota</taxon>
        <taxon>Alphaproteobacteria</taxon>
        <taxon>Acetobacterales</taxon>
        <taxon>Roseomonadaceae</taxon>
        <taxon>Falsiroseomonas</taxon>
    </lineage>
</organism>
<proteinExistence type="inferred from homology"/>
<accession>A0ABV7C0Z5</accession>
<dbReference type="CDD" id="cd03293">
    <property type="entry name" value="ABC_NrtD_SsuB_transporters"/>
    <property type="match status" value="1"/>
</dbReference>
<evidence type="ECO:0000256" key="4">
    <source>
        <dbReference type="ARBA" id="ARBA00022840"/>
    </source>
</evidence>
<dbReference type="InterPro" id="IPR003439">
    <property type="entry name" value="ABC_transporter-like_ATP-bd"/>
</dbReference>
<evidence type="ECO:0000256" key="2">
    <source>
        <dbReference type="ARBA" id="ARBA00022448"/>
    </source>
</evidence>
<comment type="similarity">
    <text evidence="1">Belongs to the ABC transporter superfamily.</text>
</comment>
<feature type="domain" description="ABC transporter" evidence="5">
    <location>
        <begin position="3"/>
        <end position="233"/>
    </location>
</feature>
<dbReference type="EMBL" id="JBHRSB010000012">
    <property type="protein sequence ID" value="MFC3003587.1"/>
    <property type="molecule type" value="Genomic_DNA"/>
</dbReference>
<dbReference type="InterPro" id="IPR017871">
    <property type="entry name" value="ABC_transporter-like_CS"/>
</dbReference>
<dbReference type="PROSITE" id="PS50893">
    <property type="entry name" value="ABC_TRANSPORTER_2"/>
    <property type="match status" value="1"/>
</dbReference>
<dbReference type="Proteomes" id="UP001595420">
    <property type="component" value="Unassembled WGS sequence"/>
</dbReference>
<evidence type="ECO:0000313" key="7">
    <source>
        <dbReference type="Proteomes" id="UP001595420"/>
    </source>
</evidence>